<dbReference type="GO" id="GO:0016538">
    <property type="term" value="F:cyclin-dependent protein serine/threonine kinase regulator activity"/>
    <property type="evidence" value="ECO:0007669"/>
    <property type="project" value="TreeGrafter"/>
</dbReference>
<dbReference type="GO" id="GO:0005634">
    <property type="term" value="C:nucleus"/>
    <property type="evidence" value="ECO:0007669"/>
    <property type="project" value="TreeGrafter"/>
</dbReference>
<accession>A0A0L0SZU9</accession>
<dbReference type="GO" id="GO:0019901">
    <property type="term" value="F:protein kinase binding"/>
    <property type="evidence" value="ECO:0007669"/>
    <property type="project" value="InterPro"/>
</dbReference>
<dbReference type="EMBL" id="GG745354">
    <property type="protein sequence ID" value="KNE67884.1"/>
    <property type="molecule type" value="Genomic_DNA"/>
</dbReference>
<dbReference type="STRING" id="578462.A0A0L0SZU9"/>
<feature type="region of interest" description="Disordered" evidence="1">
    <location>
        <begin position="482"/>
        <end position="504"/>
    </location>
</feature>
<evidence type="ECO:0000256" key="1">
    <source>
        <dbReference type="SAM" id="MobiDB-lite"/>
    </source>
</evidence>
<feature type="compositionally biased region" description="Low complexity" evidence="1">
    <location>
        <begin position="246"/>
        <end position="262"/>
    </location>
</feature>
<feature type="compositionally biased region" description="Pro residues" evidence="1">
    <location>
        <begin position="234"/>
        <end position="245"/>
    </location>
</feature>
<keyword evidence="3" id="KW-1185">Reference proteome</keyword>
<dbReference type="PANTHER" id="PTHR15615:SF94">
    <property type="entry name" value="PHO85 CYCLIN-6-RELATED"/>
    <property type="match status" value="1"/>
</dbReference>
<dbReference type="eggNOG" id="KOG1674">
    <property type="taxonomic scope" value="Eukaryota"/>
</dbReference>
<feature type="compositionally biased region" description="Low complexity" evidence="1">
    <location>
        <begin position="195"/>
        <end position="213"/>
    </location>
</feature>
<evidence type="ECO:0008006" key="4">
    <source>
        <dbReference type="Google" id="ProtNLM"/>
    </source>
</evidence>
<dbReference type="InterPro" id="IPR036915">
    <property type="entry name" value="Cyclin-like_sf"/>
</dbReference>
<organism evidence="2 3">
    <name type="scientific">Allomyces macrogynus (strain ATCC 38327)</name>
    <name type="common">Allomyces javanicus var. macrogynus</name>
    <dbReference type="NCBI Taxonomy" id="578462"/>
    <lineage>
        <taxon>Eukaryota</taxon>
        <taxon>Fungi</taxon>
        <taxon>Fungi incertae sedis</taxon>
        <taxon>Blastocladiomycota</taxon>
        <taxon>Blastocladiomycetes</taxon>
        <taxon>Blastocladiales</taxon>
        <taxon>Blastocladiaceae</taxon>
        <taxon>Allomyces</taxon>
    </lineage>
</organism>
<feature type="compositionally biased region" description="Low complexity" evidence="1">
    <location>
        <begin position="221"/>
        <end position="233"/>
    </location>
</feature>
<dbReference type="CDD" id="cd20558">
    <property type="entry name" value="CYCLIN_ScPCL7-like"/>
    <property type="match status" value="1"/>
</dbReference>
<dbReference type="Pfam" id="PF08613">
    <property type="entry name" value="Cyclin"/>
    <property type="match status" value="1"/>
</dbReference>
<dbReference type="PANTHER" id="PTHR15615">
    <property type="match status" value="1"/>
</dbReference>
<dbReference type="OMA" id="PCENAVF"/>
<evidence type="ECO:0000313" key="2">
    <source>
        <dbReference type="EMBL" id="KNE67884.1"/>
    </source>
</evidence>
<dbReference type="GO" id="GO:0000307">
    <property type="term" value="C:cyclin-dependent protein kinase holoenzyme complex"/>
    <property type="evidence" value="ECO:0007669"/>
    <property type="project" value="TreeGrafter"/>
</dbReference>
<sequence>MDLLTFPAADTARFMAALLDTIATANDTARASGTMPAPVSRFHARAPPPISIHAYLARILKYAPCENAVFIAVLVYLDRMARARVPFVVCTNNMHRLLITAIMVATKFHSDVFFTNVHYAKVGGVTVAELNMLELEFLFINEFNLTIQPADLQRYADRLLDHAIQTKLALPRLPATKSSTPAIAAAVLAAAPATTTTTTSTPSPSLAATTASAPPAPAPVPSSSSTPAAAPVAPRYPTPIPPTIGTPPARVRPQPAAPQRNPSSLYISTRAPPSPRSARALHMLAHRGLTAAVAAMHMDAPKRMPSLYSTAAAAVQAASSSAPARTGTSPVPSCASPAAASASASPVAAEPTHVIASPILAASSPAIATASPRLSVASPATPKTPLGPRATIRAGKSLRVLPLPRCAQLPPGYVPPGTRARGAGPHDAARPTATFRYPTAFPAAASAGIRKGTTTPSTTPPTSPCVTTAAAAAAVMANLRKGQGGGGAGSPAVPPASPMHVVRG</sequence>
<proteinExistence type="predicted"/>
<name>A0A0L0SZU9_ALLM3</name>
<reference evidence="2 3" key="1">
    <citation type="submission" date="2009-11" db="EMBL/GenBank/DDBJ databases">
        <title>Annotation of Allomyces macrogynus ATCC 38327.</title>
        <authorList>
            <consortium name="The Broad Institute Genome Sequencing Platform"/>
            <person name="Russ C."/>
            <person name="Cuomo C."/>
            <person name="Burger G."/>
            <person name="Gray M.W."/>
            <person name="Holland P.W.H."/>
            <person name="King N."/>
            <person name="Lang F.B.F."/>
            <person name="Roger A.J."/>
            <person name="Ruiz-Trillo I."/>
            <person name="Young S.K."/>
            <person name="Zeng Q."/>
            <person name="Gargeya S."/>
            <person name="Fitzgerald M."/>
            <person name="Haas B."/>
            <person name="Abouelleil A."/>
            <person name="Alvarado L."/>
            <person name="Arachchi H.M."/>
            <person name="Berlin A."/>
            <person name="Chapman S.B."/>
            <person name="Gearin G."/>
            <person name="Goldberg J."/>
            <person name="Griggs A."/>
            <person name="Gujja S."/>
            <person name="Hansen M."/>
            <person name="Heiman D."/>
            <person name="Howarth C."/>
            <person name="Larimer J."/>
            <person name="Lui A."/>
            <person name="MacDonald P.J.P."/>
            <person name="McCowen C."/>
            <person name="Montmayeur A."/>
            <person name="Murphy C."/>
            <person name="Neiman D."/>
            <person name="Pearson M."/>
            <person name="Priest M."/>
            <person name="Roberts A."/>
            <person name="Saif S."/>
            <person name="Shea T."/>
            <person name="Sisk P."/>
            <person name="Stolte C."/>
            <person name="Sykes S."/>
            <person name="Wortman J."/>
            <person name="Nusbaum C."/>
            <person name="Birren B."/>
        </authorList>
    </citation>
    <scope>NUCLEOTIDE SEQUENCE [LARGE SCALE GENOMIC DNA]</scope>
    <source>
        <strain evidence="2 3">ATCC 38327</strain>
    </source>
</reference>
<feature type="region of interest" description="Disordered" evidence="1">
    <location>
        <begin position="371"/>
        <end position="390"/>
    </location>
</feature>
<dbReference type="VEuPathDB" id="FungiDB:AMAG_12599"/>
<dbReference type="InterPro" id="IPR013922">
    <property type="entry name" value="Cyclin_PHO80-like"/>
</dbReference>
<protein>
    <recommendedName>
        <fullName evidence="4">Cyclin-domain-containing protein</fullName>
    </recommendedName>
</protein>
<feature type="region of interest" description="Disordered" evidence="1">
    <location>
        <begin position="195"/>
        <end position="276"/>
    </location>
</feature>
<dbReference type="Proteomes" id="UP000054350">
    <property type="component" value="Unassembled WGS sequence"/>
</dbReference>
<gene>
    <name evidence="2" type="ORF">AMAG_12599</name>
</gene>
<evidence type="ECO:0000313" key="3">
    <source>
        <dbReference type="Proteomes" id="UP000054350"/>
    </source>
</evidence>
<dbReference type="AlphaFoldDB" id="A0A0L0SZU9"/>
<dbReference type="SUPFAM" id="SSF47954">
    <property type="entry name" value="Cyclin-like"/>
    <property type="match status" value="1"/>
</dbReference>
<dbReference type="Gene3D" id="1.10.472.10">
    <property type="entry name" value="Cyclin-like"/>
    <property type="match status" value="1"/>
</dbReference>
<dbReference type="OrthoDB" id="1060854at2759"/>
<reference evidence="3" key="2">
    <citation type="submission" date="2009-11" db="EMBL/GenBank/DDBJ databases">
        <title>The Genome Sequence of Allomyces macrogynus strain ATCC 38327.</title>
        <authorList>
            <consortium name="The Broad Institute Genome Sequencing Platform"/>
            <person name="Russ C."/>
            <person name="Cuomo C."/>
            <person name="Shea T."/>
            <person name="Young S.K."/>
            <person name="Zeng Q."/>
            <person name="Koehrsen M."/>
            <person name="Haas B."/>
            <person name="Borodovsky M."/>
            <person name="Guigo R."/>
            <person name="Alvarado L."/>
            <person name="Berlin A."/>
            <person name="Borenstein D."/>
            <person name="Chen Z."/>
            <person name="Engels R."/>
            <person name="Freedman E."/>
            <person name="Gellesch M."/>
            <person name="Goldberg J."/>
            <person name="Griggs A."/>
            <person name="Gujja S."/>
            <person name="Heiman D."/>
            <person name="Hepburn T."/>
            <person name="Howarth C."/>
            <person name="Jen D."/>
            <person name="Larson L."/>
            <person name="Lewis B."/>
            <person name="Mehta T."/>
            <person name="Park D."/>
            <person name="Pearson M."/>
            <person name="Roberts A."/>
            <person name="Saif S."/>
            <person name="Shenoy N."/>
            <person name="Sisk P."/>
            <person name="Stolte C."/>
            <person name="Sykes S."/>
            <person name="Walk T."/>
            <person name="White J."/>
            <person name="Yandava C."/>
            <person name="Burger G."/>
            <person name="Gray M.W."/>
            <person name="Holland P.W.H."/>
            <person name="King N."/>
            <person name="Lang F.B.F."/>
            <person name="Roger A.J."/>
            <person name="Ruiz-Trillo I."/>
            <person name="Lander E."/>
            <person name="Nusbaum C."/>
        </authorList>
    </citation>
    <scope>NUCLEOTIDE SEQUENCE [LARGE SCALE GENOMIC DNA]</scope>
    <source>
        <strain evidence="3">ATCC 38327</strain>
    </source>
</reference>